<reference evidence="2" key="1">
    <citation type="journal article" date="2021" name="PeerJ">
        <title>Extensive microbial diversity within the chicken gut microbiome revealed by metagenomics and culture.</title>
        <authorList>
            <person name="Gilroy R."/>
            <person name="Ravi A."/>
            <person name="Getino M."/>
            <person name="Pursley I."/>
            <person name="Horton D.L."/>
            <person name="Alikhan N.F."/>
            <person name="Baker D."/>
            <person name="Gharbi K."/>
            <person name="Hall N."/>
            <person name="Watson M."/>
            <person name="Adriaenssens E.M."/>
            <person name="Foster-Nyarko E."/>
            <person name="Jarju S."/>
            <person name="Secka A."/>
            <person name="Antonio M."/>
            <person name="Oren A."/>
            <person name="Chaudhuri R.R."/>
            <person name="La Ragione R."/>
            <person name="Hildebrand F."/>
            <person name="Pallen M.J."/>
        </authorList>
    </citation>
    <scope>NUCLEOTIDE SEQUENCE</scope>
    <source>
        <strain evidence="2">378</strain>
    </source>
</reference>
<sequence>MPLPQEKAALAHIAAHSRLPEAWLRYLAAFPRTESNPLSPPWDDGPGAWSADAQRSEHCVSAHAIPVSHHAAQSHVRQQAALPLEQSIAAAEDRASSAPTSTYMGAASAPAPTAPYEMPLAPFFVPLSPTARQHAAHAAAPAPATPAVATTNNIDLAPVGSAAVTPVAAPLAVPRLTSRPPATPAPVVAPASASAQVAAPVSTQKTAAEISSEQAQLHAIAEHSQLPVEQLQQLSAFPRPPDDPLSPPWDDAPQQQPAPPVKPAARRAAYVPVRARSTGRMTPLEATLQVQAAVEALQTGVVLSLIHI</sequence>
<dbReference type="AlphaFoldDB" id="A0A948TFR9"/>
<evidence type="ECO:0000256" key="1">
    <source>
        <dbReference type="SAM" id="MobiDB-lite"/>
    </source>
</evidence>
<evidence type="ECO:0000313" key="3">
    <source>
        <dbReference type="Proteomes" id="UP000733611"/>
    </source>
</evidence>
<dbReference type="EMBL" id="JAHLFE010000088">
    <property type="protein sequence ID" value="MBU3844099.1"/>
    <property type="molecule type" value="Genomic_DNA"/>
</dbReference>
<dbReference type="Proteomes" id="UP000733611">
    <property type="component" value="Unassembled WGS sequence"/>
</dbReference>
<evidence type="ECO:0000313" key="2">
    <source>
        <dbReference type="EMBL" id="MBU3844099.1"/>
    </source>
</evidence>
<name>A0A948TFR9_9GAMM</name>
<feature type="region of interest" description="Disordered" evidence="1">
    <location>
        <begin position="236"/>
        <end position="267"/>
    </location>
</feature>
<gene>
    <name evidence="2" type="ORF">H9847_04400</name>
</gene>
<protein>
    <submittedName>
        <fullName evidence="2">Uncharacterized protein</fullName>
    </submittedName>
</protein>
<organism evidence="2 3">
    <name type="scientific">Candidatus Anaerobiospirillum pullicola</name>
    <dbReference type="NCBI Taxonomy" id="2838451"/>
    <lineage>
        <taxon>Bacteria</taxon>
        <taxon>Pseudomonadati</taxon>
        <taxon>Pseudomonadota</taxon>
        <taxon>Gammaproteobacteria</taxon>
        <taxon>Aeromonadales</taxon>
        <taxon>Succinivibrionaceae</taxon>
        <taxon>Anaerobiospirillum</taxon>
    </lineage>
</organism>
<comment type="caution">
    <text evidence="2">The sequence shown here is derived from an EMBL/GenBank/DDBJ whole genome shotgun (WGS) entry which is preliminary data.</text>
</comment>
<reference evidence="2" key="2">
    <citation type="submission" date="2021-04" db="EMBL/GenBank/DDBJ databases">
        <authorList>
            <person name="Gilroy R."/>
        </authorList>
    </citation>
    <scope>NUCLEOTIDE SEQUENCE</scope>
    <source>
        <strain evidence="2">378</strain>
    </source>
</reference>
<proteinExistence type="predicted"/>
<accession>A0A948TFR9</accession>